<proteinExistence type="predicted"/>
<accession>A0A939ELB8</accession>
<sequence length="276" mass="29776">MRHVEIDDTTWNRILAVKHNGKPTPALSSMERLYGPIAVTGHPFVMAQVGQSLDGRVATPTGDARDISGADGLAHLHRCRALVDAVIVGYGTVEADDPQLSVRLAKGRSPVRVIIDCRGELTGREGLFHDGGAPIIVFQSTEAAQNPTLKAEVIRLRPSATGLSPHHILKELRQRSLQSILVEGGARTIARFINEDLINRLHVIISPIIIGSGPAGIHLPPITHLCDARRPETQVYSLGTDVLFDCVLAPSISAGSLSRAEPKDLYDQPRMSCPVD</sequence>
<name>A0A939ELB8_9HYPH</name>
<dbReference type="PANTHER" id="PTHR38011">
    <property type="entry name" value="DIHYDROFOLATE REDUCTASE FAMILY PROTEIN (AFU_ORTHOLOGUE AFUA_8G06820)"/>
    <property type="match status" value="1"/>
</dbReference>
<dbReference type="InterPro" id="IPR024072">
    <property type="entry name" value="DHFR-like_dom_sf"/>
</dbReference>
<feature type="domain" description="Bacterial bifunctional deaminase-reductase C-terminal" evidence="4">
    <location>
        <begin position="43"/>
        <end position="241"/>
    </location>
</feature>
<evidence type="ECO:0000313" key="5">
    <source>
        <dbReference type="EMBL" id="MBO0343922.1"/>
    </source>
</evidence>
<evidence type="ECO:0000256" key="1">
    <source>
        <dbReference type="ARBA" id="ARBA00005104"/>
    </source>
</evidence>
<dbReference type="EMBL" id="JAFLNF010000001">
    <property type="protein sequence ID" value="MBO0343922.1"/>
    <property type="molecule type" value="Genomic_DNA"/>
</dbReference>
<dbReference type="GO" id="GO:0008703">
    <property type="term" value="F:5-amino-6-(5-phosphoribosylamino)uracil reductase activity"/>
    <property type="evidence" value="ECO:0007669"/>
    <property type="project" value="InterPro"/>
</dbReference>
<keyword evidence="6" id="KW-1185">Reference proteome</keyword>
<dbReference type="RefSeq" id="WP_206937732.1">
    <property type="nucleotide sequence ID" value="NZ_JAFLNF010000001.1"/>
</dbReference>
<comment type="pathway">
    <text evidence="1">Cofactor biosynthesis; riboflavin biosynthesis.</text>
</comment>
<dbReference type="AlphaFoldDB" id="A0A939ELB8"/>
<dbReference type="GO" id="GO:0009231">
    <property type="term" value="P:riboflavin biosynthetic process"/>
    <property type="evidence" value="ECO:0007669"/>
    <property type="project" value="InterPro"/>
</dbReference>
<dbReference type="Pfam" id="PF01872">
    <property type="entry name" value="RibD_C"/>
    <property type="match status" value="1"/>
</dbReference>
<comment type="caution">
    <text evidence="5">The sequence shown here is derived from an EMBL/GenBank/DDBJ whole genome shotgun (WGS) entry which is preliminary data.</text>
</comment>
<evidence type="ECO:0000259" key="4">
    <source>
        <dbReference type="Pfam" id="PF01872"/>
    </source>
</evidence>
<dbReference type="PANTHER" id="PTHR38011:SF7">
    <property type="entry name" value="2,5-DIAMINO-6-RIBOSYLAMINO-4(3H)-PYRIMIDINONE 5'-PHOSPHATE REDUCTASE"/>
    <property type="match status" value="1"/>
</dbReference>
<protein>
    <submittedName>
        <fullName evidence="5">RibD family protein</fullName>
    </submittedName>
</protein>
<dbReference type="InterPro" id="IPR050765">
    <property type="entry name" value="Riboflavin_Biosynth_HTPR"/>
</dbReference>
<keyword evidence="2" id="KW-0521">NADP</keyword>
<dbReference type="SUPFAM" id="SSF53597">
    <property type="entry name" value="Dihydrofolate reductase-like"/>
    <property type="match status" value="1"/>
</dbReference>
<organism evidence="5 6">
    <name type="scientific">Roseibium limicola</name>
    <dbReference type="NCBI Taxonomy" id="2816037"/>
    <lineage>
        <taxon>Bacteria</taxon>
        <taxon>Pseudomonadati</taxon>
        <taxon>Pseudomonadota</taxon>
        <taxon>Alphaproteobacteria</taxon>
        <taxon>Hyphomicrobiales</taxon>
        <taxon>Stappiaceae</taxon>
        <taxon>Roseibium</taxon>
    </lineage>
</organism>
<dbReference type="InterPro" id="IPR002734">
    <property type="entry name" value="RibDG_C"/>
</dbReference>
<keyword evidence="3" id="KW-0560">Oxidoreductase</keyword>
<evidence type="ECO:0000313" key="6">
    <source>
        <dbReference type="Proteomes" id="UP000664779"/>
    </source>
</evidence>
<dbReference type="Proteomes" id="UP000664779">
    <property type="component" value="Unassembled WGS sequence"/>
</dbReference>
<evidence type="ECO:0000256" key="3">
    <source>
        <dbReference type="ARBA" id="ARBA00023002"/>
    </source>
</evidence>
<reference evidence="5" key="1">
    <citation type="submission" date="2021-03" db="EMBL/GenBank/DDBJ databases">
        <title>Roseibium sp. CAU 1637 isolated from Incheon.</title>
        <authorList>
            <person name="Kim W."/>
        </authorList>
    </citation>
    <scope>NUCLEOTIDE SEQUENCE</scope>
    <source>
        <strain evidence="5">CAU 1637</strain>
    </source>
</reference>
<dbReference type="Gene3D" id="3.40.430.10">
    <property type="entry name" value="Dihydrofolate Reductase, subunit A"/>
    <property type="match status" value="1"/>
</dbReference>
<gene>
    <name evidence="5" type="ORF">J0X15_01720</name>
</gene>
<evidence type="ECO:0000256" key="2">
    <source>
        <dbReference type="ARBA" id="ARBA00022857"/>
    </source>
</evidence>